<keyword evidence="6 9" id="KW-0311">Gluconate utilization</keyword>
<organism evidence="13 14">
    <name type="scientific">Halomonas halophila</name>
    <dbReference type="NCBI Taxonomy" id="29573"/>
    <lineage>
        <taxon>Bacteria</taxon>
        <taxon>Pseudomonadati</taxon>
        <taxon>Pseudomonadota</taxon>
        <taxon>Gammaproteobacteria</taxon>
        <taxon>Oceanospirillales</taxon>
        <taxon>Halomonadaceae</taxon>
        <taxon>Halomonas</taxon>
    </lineage>
</organism>
<dbReference type="EMBL" id="BJUS01000004">
    <property type="protein sequence ID" value="GEK72158.1"/>
    <property type="molecule type" value="Genomic_DNA"/>
</dbReference>
<evidence type="ECO:0000256" key="5">
    <source>
        <dbReference type="ARBA" id="ARBA00023014"/>
    </source>
</evidence>
<dbReference type="NCBIfam" id="TIGR01196">
    <property type="entry name" value="edd"/>
    <property type="match status" value="1"/>
</dbReference>
<evidence type="ECO:0000313" key="13">
    <source>
        <dbReference type="EMBL" id="GEK72158.1"/>
    </source>
</evidence>
<evidence type="ECO:0000256" key="9">
    <source>
        <dbReference type="HAMAP-Rule" id="MF_02094"/>
    </source>
</evidence>
<dbReference type="InterPro" id="IPR004786">
    <property type="entry name" value="6-phosphgluc_deHydtase"/>
</dbReference>
<evidence type="ECO:0000259" key="12">
    <source>
        <dbReference type="Pfam" id="PF24877"/>
    </source>
</evidence>
<reference evidence="13 14" key="1">
    <citation type="submission" date="2019-07" db="EMBL/GenBank/DDBJ databases">
        <title>Whole genome shotgun sequence of Halomonas halophila NBRC 102604.</title>
        <authorList>
            <person name="Hosoyama A."/>
            <person name="Uohara A."/>
            <person name="Ohji S."/>
            <person name="Ichikawa N."/>
        </authorList>
    </citation>
    <scope>NUCLEOTIDE SEQUENCE [LARGE SCALE GENOMIC DNA]</scope>
    <source>
        <strain evidence="13 14">NBRC 102604</strain>
    </source>
</reference>
<dbReference type="InterPro" id="IPR037237">
    <property type="entry name" value="IlvD/EDD_N"/>
</dbReference>
<feature type="binding site" evidence="9">
    <location>
        <position position="161"/>
    </location>
    <ligand>
        <name>[4Fe-4S] cluster</name>
        <dbReference type="ChEBI" id="CHEBI:49883"/>
    </ligand>
</feature>
<dbReference type="PANTHER" id="PTHR43661:SF1">
    <property type="entry name" value="PHOSPHOGLUCONATE DEHYDRATASE"/>
    <property type="match status" value="1"/>
</dbReference>
<gene>
    <name evidence="9 13" type="primary">edd</name>
    <name evidence="13" type="ORF">HHA04nite_07020</name>
</gene>
<feature type="domain" description="Dihydroxy-acid/6-phosphogluconate dehydratase C-terminal" evidence="12">
    <location>
        <begin position="412"/>
        <end position="605"/>
    </location>
</feature>
<protein>
    <recommendedName>
        <fullName evidence="9 10">Phosphogluconate dehydratase</fullName>
        <ecNumber evidence="9 10">4.2.1.12</ecNumber>
    </recommendedName>
</protein>
<dbReference type="PROSITE" id="PS00887">
    <property type="entry name" value="ILVD_EDD_2"/>
    <property type="match status" value="1"/>
</dbReference>
<proteinExistence type="inferred from homology"/>
<dbReference type="SUPFAM" id="SSF52016">
    <property type="entry name" value="LeuD/IlvD-like"/>
    <property type="match status" value="1"/>
</dbReference>
<name>A0ABQ0U0T9_9GAMM</name>
<dbReference type="InterPro" id="IPR020558">
    <property type="entry name" value="DiOHA_6PGluconate_deHydtase_CS"/>
</dbReference>
<keyword evidence="2 9" id="KW-0004">4Fe-4S</keyword>
<keyword evidence="7 9" id="KW-0456">Lyase</keyword>
<evidence type="ECO:0000256" key="3">
    <source>
        <dbReference type="ARBA" id="ARBA00022723"/>
    </source>
</evidence>
<accession>A0ABQ0U0T9</accession>
<feature type="domain" description="Dihydroxy-acid/6-phosphogluconate dehydratase N-terminal" evidence="11">
    <location>
        <begin position="74"/>
        <end position="385"/>
    </location>
</feature>
<keyword evidence="5 9" id="KW-0411">Iron-sulfur</keyword>
<dbReference type="EC" id="4.2.1.12" evidence="9 10"/>
<sequence>MAQASTPLNATVQQVTQRIRERSAERRALYEQRMADQHRRGVHRGELSCGNLAHGFAACGSQDKDSLKLMNSANLGIISAYNDMLSAHQPFETFPETIKAAARDMGSTAQFAGGVPAMCDGVTQGQPGMELSLFSRDVIAMATAVGLSHNMFDAALYLGVCDKIVPGLFIAAARFGHLPAMFVPAGPMPSGLPNKEKARVRQLFAEGKASREDLLQAESESYHSPGTCTFYGTANSNQLMMEMMGLHLPGTSFVNPGTEMREALTRFATEQAIRNTEPGGSYRPFYQQIDERAIVNAVVGLLASGGSTNHTMHLVAMAAAAGITLTWDDFTDLSAVTPSLMKVYPNGQADINHFQAAGGMSYLFRELINAGLIHSDIPTAFGTDMTAYTQEPFLEDGKLVWREGPEASLDTEVLRGVAEPFAPTGGLTVLDGNLGRGVIKVSAVQEEHRLIEAPARIFEDQNELKAAFDAGELDRDVVAVVRFQGPKANGMPELHKLTPFLGVLQDRGHKVALVTDGRMSGASGKVPAAIHISPEALDGGPLSRLRDGDIVRLDANAGTLEAQVDAATWADREQRVAELDHYHVGLGRELFGGFRHLAMRGEEGAGVFGGFEADDLARQAGQIHDEDA</sequence>
<evidence type="ECO:0000259" key="11">
    <source>
        <dbReference type="Pfam" id="PF00920"/>
    </source>
</evidence>
<dbReference type="Proteomes" id="UP000321121">
    <property type="component" value="Unassembled WGS sequence"/>
</dbReference>
<dbReference type="Pfam" id="PF24877">
    <property type="entry name" value="ILV_EDD_C"/>
    <property type="match status" value="1"/>
</dbReference>
<evidence type="ECO:0000256" key="7">
    <source>
        <dbReference type="ARBA" id="ARBA00023239"/>
    </source>
</evidence>
<feature type="binding site" evidence="9">
    <location>
        <position position="228"/>
    </location>
    <ligand>
        <name>[4Fe-4S] cluster</name>
        <dbReference type="ChEBI" id="CHEBI:49883"/>
    </ligand>
</feature>
<evidence type="ECO:0000256" key="6">
    <source>
        <dbReference type="ARBA" id="ARBA00023064"/>
    </source>
</evidence>
<evidence type="ECO:0000256" key="1">
    <source>
        <dbReference type="ARBA" id="ARBA00006486"/>
    </source>
</evidence>
<dbReference type="PANTHER" id="PTHR43661">
    <property type="entry name" value="D-XYLONATE DEHYDRATASE"/>
    <property type="match status" value="1"/>
</dbReference>
<evidence type="ECO:0000256" key="4">
    <source>
        <dbReference type="ARBA" id="ARBA00023004"/>
    </source>
</evidence>
<comment type="catalytic activity">
    <reaction evidence="9">
        <text>6-phospho-D-gluconate = 2-dehydro-3-deoxy-6-phospho-D-gluconate + H2O</text>
        <dbReference type="Rhea" id="RHEA:17277"/>
        <dbReference type="ChEBI" id="CHEBI:15377"/>
        <dbReference type="ChEBI" id="CHEBI:57569"/>
        <dbReference type="ChEBI" id="CHEBI:58759"/>
        <dbReference type="EC" id="4.2.1.12"/>
    </reaction>
</comment>
<keyword evidence="8 9" id="KW-0119">Carbohydrate metabolism</keyword>
<comment type="cofactor">
    <cofactor evidence="9">
        <name>[4Fe-4S] cluster</name>
        <dbReference type="ChEBI" id="CHEBI:49883"/>
    </cofactor>
    <text evidence="9">Binds 1 [4Fe-4S] cluster.</text>
</comment>
<dbReference type="InterPro" id="IPR042096">
    <property type="entry name" value="Dihydro-acid_dehy_C"/>
</dbReference>
<comment type="pathway">
    <text evidence="9">Carbohydrate metabolism; Entner-Doudoroff pathway.</text>
</comment>
<dbReference type="RefSeq" id="WP_146907860.1">
    <property type="nucleotide sequence ID" value="NZ_BJUS01000004.1"/>
</dbReference>
<keyword evidence="4 9" id="KW-0408">Iron</keyword>
<comment type="caution">
    <text evidence="13">The sequence shown here is derived from an EMBL/GenBank/DDBJ whole genome shotgun (WGS) entry which is preliminary data.</text>
</comment>
<evidence type="ECO:0000256" key="8">
    <source>
        <dbReference type="ARBA" id="ARBA00023277"/>
    </source>
</evidence>
<dbReference type="HAMAP" id="MF_02094">
    <property type="entry name" value="Edd"/>
    <property type="match status" value="1"/>
</dbReference>
<dbReference type="SUPFAM" id="SSF143975">
    <property type="entry name" value="IlvD/EDD N-terminal domain-like"/>
    <property type="match status" value="1"/>
</dbReference>
<dbReference type="InterPro" id="IPR056740">
    <property type="entry name" value="ILV_EDD_C"/>
</dbReference>
<dbReference type="InterPro" id="IPR000581">
    <property type="entry name" value="ILV_EDD_N"/>
</dbReference>
<comment type="function">
    <text evidence="9">Catalyzes the dehydration of 6-phospho-D-gluconate to 2-dehydro-3-deoxy-6-phospho-D-gluconate.</text>
</comment>
<keyword evidence="3 9" id="KW-0479">Metal-binding</keyword>
<comment type="similarity">
    <text evidence="1 9">Belongs to the IlvD/Edd family.</text>
</comment>
<evidence type="ECO:0000313" key="14">
    <source>
        <dbReference type="Proteomes" id="UP000321121"/>
    </source>
</evidence>
<evidence type="ECO:0000256" key="2">
    <source>
        <dbReference type="ARBA" id="ARBA00022485"/>
    </source>
</evidence>
<evidence type="ECO:0000256" key="10">
    <source>
        <dbReference type="NCBIfam" id="TIGR01196"/>
    </source>
</evidence>
<dbReference type="Pfam" id="PF00920">
    <property type="entry name" value="ILVD_EDD_N"/>
    <property type="match status" value="1"/>
</dbReference>
<dbReference type="PROSITE" id="PS00886">
    <property type="entry name" value="ILVD_EDD_1"/>
    <property type="match status" value="1"/>
</dbReference>
<keyword evidence="14" id="KW-1185">Reference proteome</keyword>
<dbReference type="Gene3D" id="3.50.30.80">
    <property type="entry name" value="IlvD/EDD C-terminal domain-like"/>
    <property type="match status" value="1"/>
</dbReference>